<dbReference type="Proteomes" id="UP000315010">
    <property type="component" value="Unassembled WGS sequence"/>
</dbReference>
<dbReference type="PANTHER" id="PTHR47506:SF6">
    <property type="entry name" value="HTH-TYPE TRANSCRIPTIONAL REPRESSOR NEMR"/>
    <property type="match status" value="1"/>
</dbReference>
<dbReference type="InterPro" id="IPR049397">
    <property type="entry name" value="EthR_C"/>
</dbReference>
<dbReference type="InterPro" id="IPR036271">
    <property type="entry name" value="Tet_transcr_reg_TetR-rel_C_sf"/>
</dbReference>
<feature type="domain" description="HTH tetR-type" evidence="5">
    <location>
        <begin position="25"/>
        <end position="85"/>
    </location>
</feature>
<dbReference type="GO" id="GO:0003677">
    <property type="term" value="F:DNA binding"/>
    <property type="evidence" value="ECO:0007669"/>
    <property type="project" value="UniProtKB-UniRule"/>
</dbReference>
<dbReference type="Gene3D" id="1.10.357.10">
    <property type="entry name" value="Tetracycline Repressor, domain 2"/>
    <property type="match status" value="1"/>
</dbReference>
<dbReference type="PROSITE" id="PS50977">
    <property type="entry name" value="HTH_TETR_2"/>
    <property type="match status" value="1"/>
</dbReference>
<accession>A0A5C5Z0V2</accession>
<reference evidence="6 7" key="1">
    <citation type="submission" date="2019-02" db="EMBL/GenBank/DDBJ databases">
        <title>Deep-cultivation of Planctomycetes and their phenomic and genomic characterization uncovers novel biology.</title>
        <authorList>
            <person name="Wiegand S."/>
            <person name="Jogler M."/>
            <person name="Boedeker C."/>
            <person name="Pinto D."/>
            <person name="Vollmers J."/>
            <person name="Rivas-Marin E."/>
            <person name="Kohn T."/>
            <person name="Peeters S.H."/>
            <person name="Heuer A."/>
            <person name="Rast P."/>
            <person name="Oberbeckmann S."/>
            <person name="Bunk B."/>
            <person name="Jeske O."/>
            <person name="Meyerdierks A."/>
            <person name="Storesund J.E."/>
            <person name="Kallscheuer N."/>
            <person name="Luecker S."/>
            <person name="Lage O.M."/>
            <person name="Pohl T."/>
            <person name="Merkel B.J."/>
            <person name="Hornburger P."/>
            <person name="Mueller R.-W."/>
            <person name="Bruemmer F."/>
            <person name="Labrenz M."/>
            <person name="Spormann A.M."/>
            <person name="Op Den Camp H."/>
            <person name="Overmann J."/>
            <person name="Amann R."/>
            <person name="Jetten M.S.M."/>
            <person name="Mascher T."/>
            <person name="Medema M.H."/>
            <person name="Devos D.P."/>
            <person name="Kaster A.-K."/>
            <person name="Ovreas L."/>
            <person name="Rohde M."/>
            <person name="Galperin M.Y."/>
            <person name="Jogler C."/>
        </authorList>
    </citation>
    <scope>NUCLEOTIDE SEQUENCE [LARGE SCALE GENOMIC DNA]</scope>
    <source>
        <strain evidence="6 7">CA13</strain>
    </source>
</reference>
<sequence>MSHCKLNSSILESVPSPAVKPRKSEQTRTEILEAALDFLWTQPFRDLTVNELMSKTSAGRSAFYQYFGDLYELIEALLCGLEASILDVATPWLQGEGDALALLKKSLTGLVQVCYDGGPILRAVSDAAVSDERLEKEWNRFLGQFDDAVAARIEQHQGQGLIASFEARPVAMALNRMDASLLIQAFGSRPRSQPEPIREAIIRVWTSTLYPQIVCSP</sequence>
<evidence type="ECO:0000313" key="7">
    <source>
        <dbReference type="Proteomes" id="UP000315010"/>
    </source>
</evidence>
<evidence type="ECO:0000256" key="2">
    <source>
        <dbReference type="ARBA" id="ARBA00023125"/>
    </source>
</evidence>
<evidence type="ECO:0000256" key="4">
    <source>
        <dbReference type="PROSITE-ProRule" id="PRU00335"/>
    </source>
</evidence>
<dbReference type="AlphaFoldDB" id="A0A5C5Z0V2"/>
<evidence type="ECO:0000256" key="1">
    <source>
        <dbReference type="ARBA" id="ARBA00023015"/>
    </source>
</evidence>
<dbReference type="SUPFAM" id="SSF46689">
    <property type="entry name" value="Homeodomain-like"/>
    <property type="match status" value="1"/>
</dbReference>
<dbReference type="InterPro" id="IPR009057">
    <property type="entry name" value="Homeodomain-like_sf"/>
</dbReference>
<feature type="DNA-binding region" description="H-T-H motif" evidence="4">
    <location>
        <begin position="48"/>
        <end position="67"/>
    </location>
</feature>
<organism evidence="6 7">
    <name type="scientific">Novipirellula herctigrandis</name>
    <dbReference type="NCBI Taxonomy" id="2527986"/>
    <lineage>
        <taxon>Bacteria</taxon>
        <taxon>Pseudomonadati</taxon>
        <taxon>Planctomycetota</taxon>
        <taxon>Planctomycetia</taxon>
        <taxon>Pirellulales</taxon>
        <taxon>Pirellulaceae</taxon>
        <taxon>Novipirellula</taxon>
    </lineage>
</organism>
<dbReference type="RefSeq" id="WP_146395453.1">
    <property type="nucleotide sequence ID" value="NZ_SJPJ01000001.1"/>
</dbReference>
<dbReference type="EMBL" id="SJPJ01000001">
    <property type="protein sequence ID" value="TWT80431.1"/>
    <property type="molecule type" value="Genomic_DNA"/>
</dbReference>
<gene>
    <name evidence="6" type="primary">ethR</name>
    <name evidence="6" type="ORF">CA13_18480</name>
</gene>
<keyword evidence="7" id="KW-1185">Reference proteome</keyword>
<comment type="caution">
    <text evidence="6">The sequence shown here is derived from an EMBL/GenBank/DDBJ whole genome shotgun (WGS) entry which is preliminary data.</text>
</comment>
<protein>
    <submittedName>
        <fullName evidence="6">HTH-type transcriptional regulator EthR</fullName>
    </submittedName>
</protein>
<dbReference type="SUPFAM" id="SSF48498">
    <property type="entry name" value="Tetracyclin repressor-like, C-terminal domain"/>
    <property type="match status" value="1"/>
</dbReference>
<dbReference type="PANTHER" id="PTHR47506">
    <property type="entry name" value="TRANSCRIPTIONAL REGULATORY PROTEIN"/>
    <property type="match status" value="1"/>
</dbReference>
<dbReference type="InterPro" id="IPR001647">
    <property type="entry name" value="HTH_TetR"/>
</dbReference>
<evidence type="ECO:0000256" key="3">
    <source>
        <dbReference type="ARBA" id="ARBA00023163"/>
    </source>
</evidence>
<keyword evidence="3" id="KW-0804">Transcription</keyword>
<evidence type="ECO:0000259" key="5">
    <source>
        <dbReference type="PROSITE" id="PS50977"/>
    </source>
</evidence>
<evidence type="ECO:0000313" key="6">
    <source>
        <dbReference type="EMBL" id="TWT80431.1"/>
    </source>
</evidence>
<proteinExistence type="predicted"/>
<keyword evidence="1" id="KW-0805">Transcription regulation</keyword>
<keyword evidence="2 4" id="KW-0238">DNA-binding</keyword>
<name>A0A5C5Z0V2_9BACT</name>
<dbReference type="Pfam" id="PF21313">
    <property type="entry name" value="EthR_C"/>
    <property type="match status" value="1"/>
</dbReference>
<dbReference type="Gene3D" id="1.10.10.60">
    <property type="entry name" value="Homeodomain-like"/>
    <property type="match status" value="1"/>
</dbReference>
<dbReference type="OrthoDB" id="252501at2"/>
<dbReference type="Pfam" id="PF00440">
    <property type="entry name" value="TetR_N"/>
    <property type="match status" value="1"/>
</dbReference>